<dbReference type="InterPro" id="IPR039120">
    <property type="entry name" value="UBFD1"/>
</dbReference>
<feature type="domain" description="UBFD1 PH-like C-terminal" evidence="2">
    <location>
        <begin position="6"/>
        <end position="59"/>
    </location>
</feature>
<accession>A0A7J7KT94</accession>
<dbReference type="GO" id="GO:0045296">
    <property type="term" value="F:cadherin binding"/>
    <property type="evidence" value="ECO:0007669"/>
    <property type="project" value="TreeGrafter"/>
</dbReference>
<dbReference type="AlphaFoldDB" id="A0A7J7KT94"/>
<dbReference type="PANTHER" id="PTHR16470">
    <property type="entry name" value="UBIQUITIN DOMAIN-CONTAINING PROTEIN UBFD1"/>
    <property type="match status" value="1"/>
</dbReference>
<dbReference type="OrthoDB" id="267397at2759"/>
<evidence type="ECO:0000259" key="2">
    <source>
        <dbReference type="Pfam" id="PF25343"/>
    </source>
</evidence>
<proteinExistence type="predicted"/>
<dbReference type="Pfam" id="PF25343">
    <property type="entry name" value="PH_UBFD1_C"/>
    <property type="match status" value="1"/>
</dbReference>
<comment type="caution">
    <text evidence="3">The sequence shown here is derived from an EMBL/GenBank/DDBJ whole genome shotgun (WGS) entry which is preliminary data.</text>
</comment>
<evidence type="ECO:0000313" key="3">
    <source>
        <dbReference type="EMBL" id="KAF6041426.1"/>
    </source>
</evidence>
<evidence type="ECO:0000256" key="1">
    <source>
        <dbReference type="SAM" id="MobiDB-lite"/>
    </source>
</evidence>
<name>A0A7J7KT94_BUGNE</name>
<evidence type="ECO:0000313" key="4">
    <source>
        <dbReference type="Proteomes" id="UP000593567"/>
    </source>
</evidence>
<sequence length="80" mass="8812">MLAHKKVLDKHGKPEDIASGIKGSSVPLPPTPLSGMYNKDGGKTQHTLKLDQDELRISTWPHRSLKILDILGASSVYQCY</sequence>
<protein>
    <submittedName>
        <fullName evidence="3">UBFD1</fullName>
    </submittedName>
</protein>
<dbReference type="GO" id="GO:0003723">
    <property type="term" value="F:RNA binding"/>
    <property type="evidence" value="ECO:0007669"/>
    <property type="project" value="TreeGrafter"/>
</dbReference>
<keyword evidence="4" id="KW-1185">Reference proteome</keyword>
<dbReference type="Proteomes" id="UP000593567">
    <property type="component" value="Unassembled WGS sequence"/>
</dbReference>
<dbReference type="PANTHER" id="PTHR16470:SF0">
    <property type="entry name" value="UBIQUITIN DOMAIN-CONTAINING PROTEIN UBFD1"/>
    <property type="match status" value="1"/>
</dbReference>
<gene>
    <name evidence="3" type="ORF">EB796_000273</name>
</gene>
<dbReference type="InterPro" id="IPR057455">
    <property type="entry name" value="UBFD1_C"/>
</dbReference>
<dbReference type="EMBL" id="VXIV02000049">
    <property type="protein sequence ID" value="KAF6041426.1"/>
    <property type="molecule type" value="Genomic_DNA"/>
</dbReference>
<organism evidence="3 4">
    <name type="scientific">Bugula neritina</name>
    <name type="common">Brown bryozoan</name>
    <name type="synonym">Sertularia neritina</name>
    <dbReference type="NCBI Taxonomy" id="10212"/>
    <lineage>
        <taxon>Eukaryota</taxon>
        <taxon>Metazoa</taxon>
        <taxon>Spiralia</taxon>
        <taxon>Lophotrochozoa</taxon>
        <taxon>Bryozoa</taxon>
        <taxon>Gymnolaemata</taxon>
        <taxon>Cheilostomatida</taxon>
        <taxon>Flustrina</taxon>
        <taxon>Buguloidea</taxon>
        <taxon>Bugulidae</taxon>
        <taxon>Bugula</taxon>
    </lineage>
</organism>
<feature type="region of interest" description="Disordered" evidence="1">
    <location>
        <begin position="1"/>
        <end position="44"/>
    </location>
</feature>
<reference evidence="3" key="1">
    <citation type="submission" date="2020-06" db="EMBL/GenBank/DDBJ databases">
        <title>Draft genome of Bugula neritina, a colonial animal packing powerful symbionts and potential medicines.</title>
        <authorList>
            <person name="Rayko M."/>
        </authorList>
    </citation>
    <scope>NUCLEOTIDE SEQUENCE [LARGE SCALE GENOMIC DNA]</scope>
    <source>
        <strain evidence="3">Kwan_BN1</strain>
    </source>
</reference>